<evidence type="ECO:0000313" key="2">
    <source>
        <dbReference type="Proteomes" id="UP001595868"/>
    </source>
</evidence>
<sequence>MSITAAAVLVTAITGLVKCVEEGVVTAVESIVSRLPAVEAVAAA</sequence>
<comment type="caution">
    <text evidence="1">The sequence shown here is derived from an EMBL/GenBank/DDBJ whole genome shotgun (WGS) entry which is preliminary data.</text>
</comment>
<dbReference type="EMBL" id="JBHSBN010000012">
    <property type="protein sequence ID" value="MFC4107965.1"/>
    <property type="molecule type" value="Genomic_DNA"/>
</dbReference>
<name>A0ABV8KPC0_9ACTN</name>
<protein>
    <submittedName>
        <fullName evidence="1">Uncharacterized protein</fullName>
    </submittedName>
</protein>
<dbReference type="RefSeq" id="WP_377547596.1">
    <property type="nucleotide sequence ID" value="NZ_JBHSBN010000012.1"/>
</dbReference>
<evidence type="ECO:0000313" key="1">
    <source>
        <dbReference type="EMBL" id="MFC4107965.1"/>
    </source>
</evidence>
<organism evidence="1 2">
    <name type="scientific">Micromonospora zhanjiangensis</name>
    <dbReference type="NCBI Taxonomy" id="1522057"/>
    <lineage>
        <taxon>Bacteria</taxon>
        <taxon>Bacillati</taxon>
        <taxon>Actinomycetota</taxon>
        <taxon>Actinomycetes</taxon>
        <taxon>Micromonosporales</taxon>
        <taxon>Micromonosporaceae</taxon>
        <taxon>Micromonospora</taxon>
    </lineage>
</organism>
<gene>
    <name evidence="1" type="ORF">ACFOX0_18790</name>
</gene>
<proteinExistence type="predicted"/>
<reference evidence="2" key="1">
    <citation type="journal article" date="2019" name="Int. J. Syst. Evol. Microbiol.">
        <title>The Global Catalogue of Microorganisms (GCM) 10K type strain sequencing project: providing services to taxonomists for standard genome sequencing and annotation.</title>
        <authorList>
            <consortium name="The Broad Institute Genomics Platform"/>
            <consortium name="The Broad Institute Genome Sequencing Center for Infectious Disease"/>
            <person name="Wu L."/>
            <person name="Ma J."/>
        </authorList>
    </citation>
    <scope>NUCLEOTIDE SEQUENCE [LARGE SCALE GENOMIC DNA]</scope>
    <source>
        <strain evidence="2">2902at01</strain>
    </source>
</reference>
<accession>A0ABV8KPC0</accession>
<dbReference type="Proteomes" id="UP001595868">
    <property type="component" value="Unassembled WGS sequence"/>
</dbReference>
<keyword evidence="2" id="KW-1185">Reference proteome</keyword>